<dbReference type="SMART" id="SM00116">
    <property type="entry name" value="CBS"/>
    <property type="match status" value="2"/>
</dbReference>
<dbReference type="SUPFAM" id="SSF54631">
    <property type="entry name" value="CBS-domain pair"/>
    <property type="match status" value="1"/>
</dbReference>
<evidence type="ECO:0000259" key="3">
    <source>
        <dbReference type="PROSITE" id="PS51371"/>
    </source>
</evidence>
<dbReference type="InterPro" id="IPR000644">
    <property type="entry name" value="CBS_dom"/>
</dbReference>
<dbReference type="AlphaFoldDB" id="A0A2W1JJJ6"/>
<evidence type="ECO:0000256" key="2">
    <source>
        <dbReference type="PROSITE-ProRule" id="PRU00703"/>
    </source>
</evidence>
<keyword evidence="5" id="KW-1185">Reference proteome</keyword>
<dbReference type="PANTHER" id="PTHR43080:SF26">
    <property type="entry name" value="REGULATORY PROTEIN"/>
    <property type="match status" value="1"/>
</dbReference>
<dbReference type="InterPro" id="IPR046342">
    <property type="entry name" value="CBS_dom_sf"/>
</dbReference>
<dbReference type="EC" id="1.1.1.205" evidence="4"/>
<dbReference type="Gene3D" id="3.10.580.10">
    <property type="entry name" value="CBS-domain"/>
    <property type="match status" value="1"/>
</dbReference>
<protein>
    <submittedName>
        <fullName evidence="4">Inosine-5'-monophosphate dehydrogenase</fullName>
        <ecNumber evidence="4">1.1.1.205</ecNumber>
    </submittedName>
</protein>
<dbReference type="OrthoDB" id="9812438at2"/>
<evidence type="ECO:0000313" key="5">
    <source>
        <dbReference type="Proteomes" id="UP000248857"/>
    </source>
</evidence>
<keyword evidence="1 2" id="KW-0129">CBS domain</keyword>
<sequence length="162" mass="17958">MSNSSPTVQECMTTDPIAVKPLDLIETVIQLLEKHRISGLPVVDDQNYVVGVVTEADLLIRESPLQPPLHFTFLGSIIYFESPSHFHEQIKKSLGMLVQDVMTAKPVTTTPETSLVDAAQIMRDKKVNRLPVLDQTQALIGILTRHDLICALKPQVFGQSES</sequence>
<feature type="domain" description="CBS" evidence="3">
    <location>
        <begin position="12"/>
        <end position="72"/>
    </location>
</feature>
<feature type="domain" description="CBS" evidence="3">
    <location>
        <begin position="102"/>
        <end position="161"/>
    </location>
</feature>
<gene>
    <name evidence="4" type="primary">guaB_1</name>
    <name evidence="4" type="ORF">C1752_02020</name>
</gene>
<dbReference type="PROSITE" id="PS51371">
    <property type="entry name" value="CBS"/>
    <property type="match status" value="2"/>
</dbReference>
<name>A0A2W1JJJ6_9CYAN</name>
<dbReference type="RefSeq" id="WP_110985981.1">
    <property type="nucleotide sequence ID" value="NZ_CAWNWM010000005.1"/>
</dbReference>
<organism evidence="4 5">
    <name type="scientific">Acaryochloris thomasi RCC1774</name>
    <dbReference type="NCBI Taxonomy" id="1764569"/>
    <lineage>
        <taxon>Bacteria</taxon>
        <taxon>Bacillati</taxon>
        <taxon>Cyanobacteriota</taxon>
        <taxon>Cyanophyceae</taxon>
        <taxon>Acaryochloridales</taxon>
        <taxon>Acaryochloridaceae</taxon>
        <taxon>Acaryochloris</taxon>
        <taxon>Acaryochloris thomasi</taxon>
    </lineage>
</organism>
<evidence type="ECO:0000313" key="4">
    <source>
        <dbReference type="EMBL" id="PZD73610.1"/>
    </source>
</evidence>
<keyword evidence="4" id="KW-0560">Oxidoreductase</keyword>
<dbReference type="EMBL" id="PQWO01000005">
    <property type="protein sequence ID" value="PZD73610.1"/>
    <property type="molecule type" value="Genomic_DNA"/>
</dbReference>
<dbReference type="GO" id="GO:0003938">
    <property type="term" value="F:IMP dehydrogenase activity"/>
    <property type="evidence" value="ECO:0007669"/>
    <property type="project" value="UniProtKB-EC"/>
</dbReference>
<dbReference type="Proteomes" id="UP000248857">
    <property type="component" value="Unassembled WGS sequence"/>
</dbReference>
<comment type="caution">
    <text evidence="4">The sequence shown here is derived from an EMBL/GenBank/DDBJ whole genome shotgun (WGS) entry which is preliminary data.</text>
</comment>
<dbReference type="InterPro" id="IPR051257">
    <property type="entry name" value="Diverse_CBS-Domain"/>
</dbReference>
<dbReference type="Pfam" id="PF00571">
    <property type="entry name" value="CBS"/>
    <property type="match status" value="2"/>
</dbReference>
<reference evidence="4 5" key="1">
    <citation type="journal article" date="2018" name="Sci. Rep.">
        <title>A novel species of the marine cyanobacterium Acaryochloris with a unique pigment content and lifestyle.</title>
        <authorList>
            <person name="Partensky F."/>
            <person name="Six C."/>
            <person name="Ratin M."/>
            <person name="Garczarek L."/>
            <person name="Vaulot D."/>
            <person name="Probert I."/>
            <person name="Calteau A."/>
            <person name="Gourvil P."/>
            <person name="Marie D."/>
            <person name="Grebert T."/>
            <person name="Bouchier C."/>
            <person name="Le Panse S."/>
            <person name="Gachenot M."/>
            <person name="Rodriguez F."/>
            <person name="Garrido J.L."/>
        </authorList>
    </citation>
    <scope>NUCLEOTIDE SEQUENCE [LARGE SCALE GENOMIC DNA]</scope>
    <source>
        <strain evidence="4 5">RCC1774</strain>
    </source>
</reference>
<accession>A0A2W1JJJ6</accession>
<dbReference type="PANTHER" id="PTHR43080">
    <property type="entry name" value="CBS DOMAIN-CONTAINING PROTEIN CBSX3, MITOCHONDRIAL"/>
    <property type="match status" value="1"/>
</dbReference>
<dbReference type="CDD" id="cd04586">
    <property type="entry name" value="CBS_pair_BON_assoc"/>
    <property type="match status" value="1"/>
</dbReference>
<evidence type="ECO:0000256" key="1">
    <source>
        <dbReference type="ARBA" id="ARBA00023122"/>
    </source>
</evidence>
<proteinExistence type="predicted"/>